<comment type="subunit">
    <text evidence="8">Monomer.</text>
</comment>
<keyword evidence="4 8" id="KW-0031">Aminopeptidase</keyword>
<dbReference type="Gene3D" id="1.10.10.10">
    <property type="entry name" value="Winged helix-like DNA-binding domain superfamily/Winged helix DNA-binding domain"/>
    <property type="match status" value="1"/>
</dbReference>
<feature type="binding site" evidence="8">
    <location>
        <position position="167"/>
    </location>
    <ligand>
        <name>substrate</name>
    </ligand>
</feature>
<keyword evidence="5 8" id="KW-0645">Protease</keyword>
<dbReference type="PRINTS" id="PR00599">
    <property type="entry name" value="MAPEPTIDASE"/>
</dbReference>
<dbReference type="InterPro" id="IPR036005">
    <property type="entry name" value="Creatinase/aminopeptidase-like"/>
</dbReference>
<dbReference type="InterPro" id="IPR036388">
    <property type="entry name" value="WH-like_DNA-bd_sf"/>
</dbReference>
<dbReference type="GO" id="GO:0046872">
    <property type="term" value="F:metal ion binding"/>
    <property type="evidence" value="ECO:0007669"/>
    <property type="project" value="UniProtKB-UniRule"/>
</dbReference>
<feature type="binding site" evidence="8">
    <location>
        <position position="159"/>
    </location>
    <ligand>
        <name>a divalent metal cation</name>
        <dbReference type="ChEBI" id="CHEBI:60240"/>
        <label>2</label>
        <note>catalytic</note>
    </ligand>
</feature>
<dbReference type="SUPFAM" id="SSF46785">
    <property type="entry name" value="Winged helix' DNA-binding domain"/>
    <property type="match status" value="1"/>
</dbReference>
<dbReference type="NCBIfam" id="TIGR00501">
    <property type="entry name" value="met_pdase_II"/>
    <property type="match status" value="1"/>
</dbReference>
<feature type="binding site" evidence="8">
    <location>
        <position position="280"/>
    </location>
    <ligand>
        <name>a divalent metal cation</name>
        <dbReference type="ChEBI" id="CHEBI:60240"/>
        <label>2</label>
        <note>catalytic</note>
    </ligand>
</feature>
<comment type="caution">
    <text evidence="11">The sequence shown here is derived from an EMBL/GenBank/DDBJ whole genome shotgun (WGS) entry which is preliminary data.</text>
</comment>
<dbReference type="RefSeq" id="WP_042687197.1">
    <property type="nucleotide sequence ID" value="NZ_DUIH01000011.1"/>
</dbReference>
<dbReference type="InterPro" id="IPR050247">
    <property type="entry name" value="Met_Aminopeptidase_Type2"/>
</dbReference>
<evidence type="ECO:0000256" key="9">
    <source>
        <dbReference type="RuleBase" id="RU003653"/>
    </source>
</evidence>
<dbReference type="AlphaFoldDB" id="A0A832RWU6"/>
<protein>
    <recommendedName>
        <fullName evidence="8 9">Methionine aminopeptidase</fullName>
        <shortName evidence="8">MAP</shortName>
        <shortName evidence="8">MetAP</shortName>
        <ecNumber evidence="8 9">3.4.11.18</ecNumber>
    </recommendedName>
    <alternativeName>
        <fullName evidence="8">Peptidase M</fullName>
    </alternativeName>
</protein>
<dbReference type="PROSITE" id="PS01202">
    <property type="entry name" value="MAP_2"/>
    <property type="match status" value="1"/>
</dbReference>
<comment type="cofactor">
    <cofactor evidence="2">
        <name>Mn(2+)</name>
        <dbReference type="ChEBI" id="CHEBI:29035"/>
    </cofactor>
</comment>
<comment type="function">
    <text evidence="8 9">Removes the N-terminal methionine from nascent proteins. The N-terminal methionine is often cleaved when the second residue in the primary sequence is small and uncharged (Met-Ala-, Cys, Gly, Pro, Ser, Thr, or Val).</text>
</comment>
<dbReference type="GO" id="GO:0005737">
    <property type="term" value="C:cytoplasm"/>
    <property type="evidence" value="ECO:0007669"/>
    <property type="project" value="TreeGrafter"/>
</dbReference>
<dbReference type="InterPro" id="IPR028595">
    <property type="entry name" value="MetAP_archaeal"/>
</dbReference>
<comment type="catalytic activity">
    <reaction evidence="1 8 9">
        <text>Release of N-terminal amino acids, preferentially methionine, from peptides and arylamides.</text>
        <dbReference type="EC" id="3.4.11.18"/>
    </reaction>
</comment>
<reference evidence="11" key="1">
    <citation type="journal article" date="2020" name="bioRxiv">
        <title>A rank-normalized archaeal taxonomy based on genome phylogeny resolves widespread incomplete and uneven classifications.</title>
        <authorList>
            <person name="Rinke C."/>
            <person name="Chuvochina M."/>
            <person name="Mussig A.J."/>
            <person name="Chaumeil P.-A."/>
            <person name="Waite D.W."/>
            <person name="Whitman W.B."/>
            <person name="Parks D.H."/>
            <person name="Hugenholtz P."/>
        </authorList>
    </citation>
    <scope>NUCLEOTIDE SEQUENCE</scope>
    <source>
        <strain evidence="11">UBA12518</strain>
    </source>
</reference>
<feature type="binding site" evidence="8">
    <location>
        <position position="70"/>
    </location>
    <ligand>
        <name>substrate</name>
    </ligand>
</feature>
<dbReference type="InterPro" id="IPR002468">
    <property type="entry name" value="Pept_M24A_MAP2"/>
</dbReference>
<dbReference type="PANTHER" id="PTHR45777">
    <property type="entry name" value="METHIONINE AMINOPEPTIDASE 2"/>
    <property type="match status" value="1"/>
</dbReference>
<proteinExistence type="inferred from homology"/>
<dbReference type="EMBL" id="DUIH01000011">
    <property type="protein sequence ID" value="HIH69507.1"/>
    <property type="molecule type" value="Genomic_DNA"/>
</dbReference>
<comment type="similarity">
    <text evidence="8">Belongs to the peptidase M24A family. Methionine aminopeptidase archaeal type 2 subfamily.</text>
</comment>
<evidence type="ECO:0000256" key="5">
    <source>
        <dbReference type="ARBA" id="ARBA00022670"/>
    </source>
</evidence>
<feature type="binding site" evidence="8">
    <location>
        <position position="192"/>
    </location>
    <ligand>
        <name>a divalent metal cation</name>
        <dbReference type="ChEBI" id="CHEBI:60240"/>
        <label>2</label>
        <note>catalytic</note>
    </ligand>
</feature>
<name>A0A832RWU6_9EURY</name>
<dbReference type="InterPro" id="IPR000994">
    <property type="entry name" value="Pept_M24"/>
</dbReference>
<evidence type="ECO:0000256" key="4">
    <source>
        <dbReference type="ARBA" id="ARBA00022438"/>
    </source>
</evidence>
<evidence type="ECO:0000256" key="8">
    <source>
        <dbReference type="HAMAP-Rule" id="MF_01975"/>
    </source>
</evidence>
<keyword evidence="7 8" id="KW-0378">Hydrolase</keyword>
<dbReference type="EC" id="3.4.11.18" evidence="8 9"/>
<evidence type="ECO:0000256" key="1">
    <source>
        <dbReference type="ARBA" id="ARBA00000294"/>
    </source>
</evidence>
<dbReference type="GO" id="GO:0006508">
    <property type="term" value="P:proteolysis"/>
    <property type="evidence" value="ECO:0007669"/>
    <property type="project" value="UniProtKB-KW"/>
</dbReference>
<dbReference type="Proteomes" id="UP000600363">
    <property type="component" value="Unassembled WGS sequence"/>
</dbReference>
<evidence type="ECO:0000313" key="11">
    <source>
        <dbReference type="EMBL" id="HIH69507.1"/>
    </source>
</evidence>
<evidence type="ECO:0000256" key="2">
    <source>
        <dbReference type="ARBA" id="ARBA00001936"/>
    </source>
</evidence>
<evidence type="ECO:0000256" key="3">
    <source>
        <dbReference type="ARBA" id="ARBA00001954"/>
    </source>
</evidence>
<feature type="binding site" evidence="8">
    <location>
        <position position="100"/>
    </location>
    <ligand>
        <name>a divalent metal cation</name>
        <dbReference type="ChEBI" id="CHEBI:60240"/>
        <label>2</label>
        <note>catalytic</note>
    </ligand>
</feature>
<dbReference type="HAMAP" id="MF_01975">
    <property type="entry name" value="MetAP_2_arc"/>
    <property type="match status" value="1"/>
</dbReference>
<feature type="binding site" evidence="8">
    <location>
        <position position="89"/>
    </location>
    <ligand>
        <name>a divalent metal cation</name>
        <dbReference type="ChEBI" id="CHEBI:60240"/>
        <label>1</label>
    </ligand>
</feature>
<comment type="cofactor">
    <cofactor evidence="8">
        <name>Co(2+)</name>
        <dbReference type="ChEBI" id="CHEBI:48828"/>
    </cofactor>
    <cofactor evidence="8">
        <name>Zn(2+)</name>
        <dbReference type="ChEBI" id="CHEBI:29105"/>
    </cofactor>
    <cofactor evidence="8">
        <name>Mn(2+)</name>
        <dbReference type="ChEBI" id="CHEBI:29035"/>
    </cofactor>
    <cofactor evidence="8">
        <name>Fe(2+)</name>
        <dbReference type="ChEBI" id="CHEBI:29033"/>
    </cofactor>
    <text evidence="8">Binds 2 divalent metal cations per subunit. Has a high-affinity and a low affinity metal-binding site. The true nature of the physiological cofactor is under debate. The enzyme is active with cobalt, zinc, manganese or divalent iron ions. Most likely, methionine aminopeptidases function as mononuclear Fe(2+)-metalloproteases under physiological conditions, and the catalytically relevant metal-binding site has been assigned to the histidine-containing high-affinity site.</text>
</comment>
<evidence type="ECO:0000256" key="7">
    <source>
        <dbReference type="ARBA" id="ARBA00022801"/>
    </source>
</evidence>
<organism evidence="11 12">
    <name type="scientific">Methermicoccus shengliensis</name>
    <dbReference type="NCBI Taxonomy" id="660064"/>
    <lineage>
        <taxon>Archaea</taxon>
        <taxon>Methanobacteriati</taxon>
        <taxon>Methanobacteriota</taxon>
        <taxon>Stenosarchaea group</taxon>
        <taxon>Methanomicrobia</taxon>
        <taxon>Methanosarcinales</taxon>
        <taxon>Methermicoccaceae</taxon>
        <taxon>Methermicoccus</taxon>
    </lineage>
</organism>
<dbReference type="InterPro" id="IPR018349">
    <property type="entry name" value="Pept_M24A_MAP2_BS"/>
</dbReference>
<dbReference type="InterPro" id="IPR036390">
    <property type="entry name" value="WH_DNA-bd_sf"/>
</dbReference>
<dbReference type="GO" id="GO:0070006">
    <property type="term" value="F:metalloaminopeptidase activity"/>
    <property type="evidence" value="ECO:0007669"/>
    <property type="project" value="UniProtKB-UniRule"/>
</dbReference>
<dbReference type="Pfam" id="PF00557">
    <property type="entry name" value="Peptidase_M24"/>
    <property type="match status" value="1"/>
</dbReference>
<feature type="binding site" evidence="8">
    <location>
        <position position="280"/>
    </location>
    <ligand>
        <name>a divalent metal cation</name>
        <dbReference type="ChEBI" id="CHEBI:60240"/>
        <label>1</label>
    </ligand>
</feature>
<evidence type="ECO:0000259" key="10">
    <source>
        <dbReference type="Pfam" id="PF00557"/>
    </source>
</evidence>
<keyword evidence="6 8" id="KW-0479">Metal-binding</keyword>
<comment type="cofactor">
    <cofactor evidence="3">
        <name>Fe(2+)</name>
        <dbReference type="ChEBI" id="CHEBI:29033"/>
    </cofactor>
</comment>
<feature type="binding site" evidence="8">
    <location>
        <position position="100"/>
    </location>
    <ligand>
        <name>a divalent metal cation</name>
        <dbReference type="ChEBI" id="CHEBI:60240"/>
        <label>1</label>
    </ligand>
</feature>
<dbReference type="GO" id="GO:0004239">
    <property type="term" value="F:initiator methionyl aminopeptidase activity"/>
    <property type="evidence" value="ECO:0007669"/>
    <property type="project" value="UniProtKB-UniRule"/>
</dbReference>
<feature type="domain" description="Peptidase M24" evidence="10">
    <location>
        <begin position="13"/>
        <end position="214"/>
    </location>
</feature>
<dbReference type="SUPFAM" id="SSF55920">
    <property type="entry name" value="Creatinase/aminopeptidase"/>
    <property type="match status" value="1"/>
</dbReference>
<accession>A0A832RWU6</accession>
<dbReference type="InterPro" id="IPR001714">
    <property type="entry name" value="Pept_M24_MAP"/>
</dbReference>
<dbReference type="Gene3D" id="3.90.230.10">
    <property type="entry name" value="Creatinase/methionine aminopeptidase superfamily"/>
    <property type="match status" value="1"/>
</dbReference>
<evidence type="ECO:0000313" key="12">
    <source>
        <dbReference type="Proteomes" id="UP000600363"/>
    </source>
</evidence>
<evidence type="ECO:0000256" key="6">
    <source>
        <dbReference type="ARBA" id="ARBA00022723"/>
    </source>
</evidence>
<sequence length="296" mass="32239">MSVQDEAEYAYECYVKAGKIWQKVMERAVPMVRKGAKLLDVANFVEEYIAELGGRPAFPCNISLNEEAAHNTPSADDELVFGEDIVKLDVGVHVDGYIADGAITIDLLGHPELKRASEDALRAAIEVVEAGVSTAEVGAAIESTILDAGFRPVHNLTGHGLERYIAHAPPTIPNKNTKRGVPLEAGMVIAIEPFATTGVGKVADGDRVEIFHTVSSRRARHPTARALQREIEQYHTLPYAKRWLKTERMEYGLLTLLKEGIVKGYPVLKEVSGGLVSQSEHTLIVMDGGCELTTGR</sequence>
<dbReference type="PANTHER" id="PTHR45777:SF2">
    <property type="entry name" value="METHIONINE AMINOPEPTIDASE 2"/>
    <property type="match status" value="1"/>
</dbReference>
<gene>
    <name evidence="8" type="primary">map</name>
    <name evidence="11" type="ORF">HA299_02630</name>
</gene>